<dbReference type="PANTHER" id="PTHR19924">
    <property type="entry name" value="UTP15 U3 SMALL NUCLEOLAR RNA-ASSOCIATED PROTEIN 15 FAMILY MEMBER"/>
    <property type="match status" value="1"/>
</dbReference>
<gene>
    <name evidence="7" type="ORF">cubi_01039</name>
</gene>
<keyword evidence="4" id="KW-0677">Repeat</keyword>
<evidence type="ECO:0000256" key="2">
    <source>
        <dbReference type="ARBA" id="ARBA00022552"/>
    </source>
</evidence>
<dbReference type="GO" id="GO:0006364">
    <property type="term" value="P:rRNA processing"/>
    <property type="evidence" value="ECO:0007669"/>
    <property type="project" value="UniProtKB-KW"/>
</dbReference>
<dbReference type="SUPFAM" id="SSF50998">
    <property type="entry name" value="Quinoprotein alcohol dehydrogenase-like"/>
    <property type="match status" value="1"/>
</dbReference>
<protein>
    <recommendedName>
        <fullName evidence="6">U3 small nucleolar RNA-associated protein 15 C-terminal domain-containing protein</fullName>
    </recommendedName>
</protein>
<accession>A0A1J4ML75</accession>
<dbReference type="GeneID" id="39977830"/>
<evidence type="ECO:0000256" key="1">
    <source>
        <dbReference type="ARBA" id="ARBA00004123"/>
    </source>
</evidence>
<evidence type="ECO:0000313" key="8">
    <source>
        <dbReference type="Proteomes" id="UP000186176"/>
    </source>
</evidence>
<dbReference type="AlphaFoldDB" id="A0A1J4ML75"/>
<dbReference type="InterPro" id="IPR011047">
    <property type="entry name" value="Quinoprotein_ADH-like_sf"/>
</dbReference>
<evidence type="ECO:0000313" key="7">
    <source>
        <dbReference type="EMBL" id="OII74195.1"/>
    </source>
</evidence>
<dbReference type="InterPro" id="IPR001680">
    <property type="entry name" value="WD40_rpt"/>
</dbReference>
<dbReference type="Pfam" id="PF09384">
    <property type="entry name" value="UTP15_C"/>
    <property type="match status" value="1"/>
</dbReference>
<name>A0A1J4ML75_9CRYT</name>
<dbReference type="Gene3D" id="2.130.10.10">
    <property type="entry name" value="YVTN repeat-like/Quinoprotein amine dehydrogenase"/>
    <property type="match status" value="2"/>
</dbReference>
<feature type="domain" description="U3 small nucleolar RNA-associated protein 15 C-terminal" evidence="6">
    <location>
        <begin position="410"/>
        <end position="548"/>
    </location>
</feature>
<dbReference type="OrthoDB" id="431715at2759"/>
<comment type="caution">
    <text evidence="7">The sequence shown here is derived from an EMBL/GenBank/DDBJ whole genome shotgun (WGS) entry which is preliminary data.</text>
</comment>
<dbReference type="GO" id="GO:0045943">
    <property type="term" value="P:positive regulation of transcription by RNA polymerase I"/>
    <property type="evidence" value="ECO:0007669"/>
    <property type="project" value="TreeGrafter"/>
</dbReference>
<dbReference type="VEuPathDB" id="CryptoDB:cubi_01039"/>
<comment type="subcellular location">
    <subcellularLocation>
        <location evidence="1">Nucleus</location>
    </subcellularLocation>
</comment>
<evidence type="ECO:0000256" key="5">
    <source>
        <dbReference type="ARBA" id="ARBA00023242"/>
    </source>
</evidence>
<keyword evidence="8" id="KW-1185">Reference proteome</keyword>
<evidence type="ECO:0000259" key="6">
    <source>
        <dbReference type="Pfam" id="PF09384"/>
    </source>
</evidence>
<dbReference type="RefSeq" id="XP_028875388.1">
    <property type="nucleotide sequence ID" value="XM_029018051.1"/>
</dbReference>
<dbReference type="GO" id="GO:0005730">
    <property type="term" value="C:nucleolus"/>
    <property type="evidence" value="ECO:0007669"/>
    <property type="project" value="InterPro"/>
</dbReference>
<dbReference type="InterPro" id="IPR018983">
    <property type="entry name" value="U3_snoRNA-assocProt_15_C"/>
</dbReference>
<dbReference type="Pfam" id="PF00400">
    <property type="entry name" value="WD40"/>
    <property type="match status" value="2"/>
</dbReference>
<keyword evidence="3" id="KW-0853">WD repeat</keyword>
<evidence type="ECO:0000256" key="3">
    <source>
        <dbReference type="ARBA" id="ARBA00022574"/>
    </source>
</evidence>
<organism evidence="7 8">
    <name type="scientific">Cryptosporidium ubiquitum</name>
    <dbReference type="NCBI Taxonomy" id="857276"/>
    <lineage>
        <taxon>Eukaryota</taxon>
        <taxon>Sar</taxon>
        <taxon>Alveolata</taxon>
        <taxon>Apicomplexa</taxon>
        <taxon>Conoidasida</taxon>
        <taxon>Coccidia</taxon>
        <taxon>Eucoccidiorida</taxon>
        <taxon>Eimeriorina</taxon>
        <taxon>Cryptosporidiidae</taxon>
        <taxon>Cryptosporidium</taxon>
    </lineage>
</organism>
<keyword evidence="2" id="KW-0698">rRNA processing</keyword>
<sequence length="560" mass="63178">MKDKNVEFDSFKMGDYIPIEIESKKKSLYSEALFNNRYSYSNGGNEDGTIKNLEFTTLNGKVSLFITTGNKLKIVNPAKKNEESSSGLASFNSKNLITASALRKDGRLCGVSMESNECIALDTETMTVIRRFKKSNEQFSSIAFSSDKSKVISGTLTGKILVLEVSSGDNILTVPAHNDVIKSILPLEDSLFKHFNFDSNAAYTVNTYFASCSYDFNIKIWRFSEFKRIDVGNNATLSKDDQIATIKTLKHNFPVECIDIINGNKLVSCGGTSIKIWDLEKADIDCIHNITNFGRTITTISSNENIFAVGCLDHNVCIYNSKTYEFIRSFNYNKGILKVAISNCSSYIAIALEDNSWSVRKKATLGIEEAPGVDIDEGINELNKGYRTGTIRYYKRGRGTNVSALDIEVKNCKKRQTKLDRLLRSYSYKKALDITLEMSWSHFISLLKSLSSRGALHLIARDNEYNKTIKLLKYISRNMGKCVPYQFMLISELIEHILHEGNIVKLLNQNKSIEKKNEIFECIKKISQKVSLETKQHAMLKEFKSTAEIIIQSCKKCLVN</sequence>
<dbReference type="SMART" id="SM00320">
    <property type="entry name" value="WD40"/>
    <property type="match status" value="5"/>
</dbReference>
<evidence type="ECO:0000256" key="4">
    <source>
        <dbReference type="ARBA" id="ARBA00022737"/>
    </source>
</evidence>
<dbReference type="InterPro" id="IPR015943">
    <property type="entry name" value="WD40/YVTN_repeat-like_dom_sf"/>
</dbReference>
<dbReference type="EMBL" id="LRBP01000012">
    <property type="protein sequence ID" value="OII74195.1"/>
    <property type="molecule type" value="Genomic_DNA"/>
</dbReference>
<keyword evidence="5" id="KW-0539">Nucleus</keyword>
<reference evidence="7 8" key="1">
    <citation type="submission" date="2016-10" db="EMBL/GenBank/DDBJ databases">
        <title>Reductive evolution of mitochondrial metabolism and differential evolution of invasion-related proteins in Cryptosporidium.</title>
        <authorList>
            <person name="Liu S."/>
            <person name="Roellig D.M."/>
            <person name="Guo Y."/>
            <person name="Li N."/>
            <person name="Frace M.A."/>
            <person name="Tang K."/>
            <person name="Zhang L."/>
            <person name="Feng Y."/>
            <person name="Xiao L."/>
        </authorList>
    </citation>
    <scope>NUCLEOTIDE SEQUENCE [LARGE SCALE GENOMIC DNA]</scope>
    <source>
        <strain evidence="7">39726</strain>
    </source>
</reference>
<dbReference type="Proteomes" id="UP000186176">
    <property type="component" value="Unassembled WGS sequence"/>
</dbReference>
<dbReference type="PANTHER" id="PTHR19924:SF26">
    <property type="entry name" value="U3 SMALL NUCLEOLAR RNA-ASSOCIATED PROTEIN 15 HOMOLOG"/>
    <property type="match status" value="1"/>
</dbReference>
<proteinExistence type="predicted"/>